<dbReference type="RefSeq" id="WP_017798736.1">
    <property type="nucleotide sequence ID" value="NZ_BSKO01000001.1"/>
</dbReference>
<accession>A0ABQ5TPT3</accession>
<feature type="domain" description="Gfo/Idh/MocA-like oxidoreductase N-terminal" evidence="1">
    <location>
        <begin position="5"/>
        <end position="108"/>
    </location>
</feature>
<dbReference type="InterPro" id="IPR051450">
    <property type="entry name" value="Gfo/Idh/MocA_Oxidoreductases"/>
</dbReference>
<dbReference type="InterPro" id="IPR036291">
    <property type="entry name" value="NAD(P)-bd_dom_sf"/>
</dbReference>
<dbReference type="SUPFAM" id="SSF51735">
    <property type="entry name" value="NAD(P)-binding Rossmann-fold domains"/>
    <property type="match status" value="1"/>
</dbReference>
<keyword evidence="4" id="KW-1185">Reference proteome</keyword>
<dbReference type="Gene3D" id="3.40.50.720">
    <property type="entry name" value="NAD(P)-binding Rossmann-like Domain"/>
    <property type="match status" value="1"/>
</dbReference>
<gene>
    <name evidence="3" type="ORF">MACH08_39910</name>
</gene>
<evidence type="ECO:0000313" key="4">
    <source>
        <dbReference type="Proteomes" id="UP001275436"/>
    </source>
</evidence>
<dbReference type="Proteomes" id="UP001275436">
    <property type="component" value="Unassembled WGS sequence"/>
</dbReference>
<dbReference type="Pfam" id="PF22725">
    <property type="entry name" value="GFO_IDH_MocA_C3"/>
    <property type="match status" value="1"/>
</dbReference>
<dbReference type="Pfam" id="PF01408">
    <property type="entry name" value="GFO_IDH_MocA"/>
    <property type="match status" value="1"/>
</dbReference>
<comment type="caution">
    <text evidence="3">The sequence shown here is derived from an EMBL/GenBank/DDBJ whole genome shotgun (WGS) entry which is preliminary data.</text>
</comment>
<reference evidence="3 4" key="1">
    <citation type="submission" date="2023-02" db="EMBL/GenBank/DDBJ databases">
        <title>Oceanobacillus kimchii IFOP_LL358 isolated form Alexandrium catenella lab strain.</title>
        <authorList>
            <person name="Gajardo G."/>
            <person name="Ueki S."/>
            <person name="Maruyama F."/>
        </authorList>
    </citation>
    <scope>NUCLEOTIDE SEQUENCE [LARGE SCALE GENOMIC DNA]</scope>
    <source>
        <strain evidence="3 4">IFOP_LL358</strain>
    </source>
</reference>
<proteinExistence type="predicted"/>
<evidence type="ECO:0000259" key="1">
    <source>
        <dbReference type="Pfam" id="PF01408"/>
    </source>
</evidence>
<sequence length="320" mass="36326">MHADDYAKEALENPDIQIKKVWDDNVERGEQWAKELDVPFEENIDKVMKDDDIDAIIVTTSTNLHTEILLKACQHNKHIFTEKVLALSVKESEEIWKAKLKYNVQLMVSLPRLTEKEFLCAEEAVEKGWLGNLTMIRCRLAHDGAVIPDGEEFGWLPDRFYDKQRAGGGALVDLGAHPIYLTNRLMGKSISVYAHLQSISDQYEVDDSAVVTVEYESGALGIIETSFLSHGSPFQLQLYGTEGTLLAEDGKVKIKRKQYQDDKWLELEAPKQIASPMKQWADAIQKNSTPTITKDDFLQLTVINQAADLSHKQKKRVEIR</sequence>
<dbReference type="EMBL" id="BSKO01000001">
    <property type="protein sequence ID" value="GLO68207.1"/>
    <property type="molecule type" value="Genomic_DNA"/>
</dbReference>
<evidence type="ECO:0000259" key="2">
    <source>
        <dbReference type="Pfam" id="PF22725"/>
    </source>
</evidence>
<dbReference type="SUPFAM" id="SSF55347">
    <property type="entry name" value="Glyceraldehyde-3-phosphate dehydrogenase-like, C-terminal domain"/>
    <property type="match status" value="1"/>
</dbReference>
<protein>
    <submittedName>
        <fullName evidence="3">Dehydrogenase</fullName>
    </submittedName>
</protein>
<dbReference type="Gene3D" id="3.30.360.10">
    <property type="entry name" value="Dihydrodipicolinate Reductase, domain 2"/>
    <property type="match status" value="1"/>
</dbReference>
<dbReference type="PANTHER" id="PTHR43377">
    <property type="entry name" value="BILIVERDIN REDUCTASE A"/>
    <property type="match status" value="1"/>
</dbReference>
<dbReference type="PANTHER" id="PTHR43377:SF1">
    <property type="entry name" value="BILIVERDIN REDUCTASE A"/>
    <property type="match status" value="1"/>
</dbReference>
<evidence type="ECO:0000313" key="3">
    <source>
        <dbReference type="EMBL" id="GLO68207.1"/>
    </source>
</evidence>
<name>A0ABQ5TPT3_9BACI</name>
<dbReference type="InterPro" id="IPR000683">
    <property type="entry name" value="Gfo/Idh/MocA-like_OxRdtase_N"/>
</dbReference>
<organism evidence="3 4">
    <name type="scientific">Oceanobacillus kimchii</name>
    <dbReference type="NCBI Taxonomy" id="746691"/>
    <lineage>
        <taxon>Bacteria</taxon>
        <taxon>Bacillati</taxon>
        <taxon>Bacillota</taxon>
        <taxon>Bacilli</taxon>
        <taxon>Bacillales</taxon>
        <taxon>Bacillaceae</taxon>
        <taxon>Oceanobacillus</taxon>
    </lineage>
</organism>
<dbReference type="InterPro" id="IPR055170">
    <property type="entry name" value="GFO_IDH_MocA-like_dom"/>
</dbReference>
<feature type="domain" description="GFO/IDH/MocA-like oxidoreductase" evidence="2">
    <location>
        <begin position="121"/>
        <end position="245"/>
    </location>
</feature>